<evidence type="ECO:0000256" key="2">
    <source>
        <dbReference type="ARBA" id="ARBA00004236"/>
    </source>
</evidence>
<dbReference type="InterPro" id="IPR001460">
    <property type="entry name" value="PCN-bd_Tpept"/>
</dbReference>
<dbReference type="GO" id="GO:0071555">
    <property type="term" value="P:cell wall organization"/>
    <property type="evidence" value="ECO:0007669"/>
    <property type="project" value="UniProtKB-KW"/>
</dbReference>
<dbReference type="InterPro" id="IPR050515">
    <property type="entry name" value="Beta-lactam/transpept"/>
</dbReference>
<feature type="domain" description="Penicillin-binding protein transpeptidase" evidence="12">
    <location>
        <begin position="611"/>
        <end position="918"/>
    </location>
</feature>
<dbReference type="GO" id="GO:0071972">
    <property type="term" value="F:peptidoglycan L,D-transpeptidase activity"/>
    <property type="evidence" value="ECO:0007669"/>
    <property type="project" value="TreeGrafter"/>
</dbReference>
<dbReference type="InterPro" id="IPR005311">
    <property type="entry name" value="PBP_dimer"/>
</dbReference>
<evidence type="ECO:0000256" key="9">
    <source>
        <dbReference type="ARBA" id="ARBA00023136"/>
    </source>
</evidence>
<dbReference type="SUPFAM" id="SSF56601">
    <property type="entry name" value="beta-lactamase/transpeptidase-like"/>
    <property type="match status" value="1"/>
</dbReference>
<dbReference type="Pfam" id="PF00905">
    <property type="entry name" value="Transpeptidase"/>
    <property type="match status" value="1"/>
</dbReference>
<dbReference type="Gene3D" id="3.90.1310.10">
    <property type="entry name" value="Penicillin-binding protein 2a (Domain 2)"/>
    <property type="match status" value="2"/>
</dbReference>
<feature type="transmembrane region" description="Helical" evidence="11">
    <location>
        <begin position="12"/>
        <end position="32"/>
    </location>
</feature>
<dbReference type="PANTHER" id="PTHR30627:SF2">
    <property type="entry name" value="PEPTIDOGLYCAN D,D-TRANSPEPTIDASE MRDA"/>
    <property type="match status" value="1"/>
</dbReference>
<dbReference type="SUPFAM" id="SSF56519">
    <property type="entry name" value="Penicillin binding protein dimerisation domain"/>
    <property type="match status" value="1"/>
</dbReference>
<dbReference type="GO" id="GO:0009252">
    <property type="term" value="P:peptidoglycan biosynthetic process"/>
    <property type="evidence" value="ECO:0007669"/>
    <property type="project" value="UniProtKB-KW"/>
</dbReference>
<evidence type="ECO:0000256" key="10">
    <source>
        <dbReference type="ARBA" id="ARBA00023316"/>
    </source>
</evidence>
<organism evidence="14 15">
    <name type="scientific">Candidatus Eisenbergiella pullistercoris</name>
    <dbReference type="NCBI Taxonomy" id="2838555"/>
    <lineage>
        <taxon>Bacteria</taxon>
        <taxon>Bacillati</taxon>
        <taxon>Bacillota</taxon>
        <taxon>Clostridia</taxon>
        <taxon>Lachnospirales</taxon>
        <taxon>Lachnospiraceae</taxon>
        <taxon>Eisenbergiella</taxon>
    </lineage>
</organism>
<dbReference type="AlphaFoldDB" id="A0A9D1YLT4"/>
<dbReference type="Proteomes" id="UP000824007">
    <property type="component" value="Unassembled WGS sequence"/>
</dbReference>
<keyword evidence="9 11" id="KW-0472">Membrane</keyword>
<dbReference type="Pfam" id="PF03717">
    <property type="entry name" value="PBP_dimer"/>
    <property type="match status" value="1"/>
</dbReference>
<dbReference type="InterPro" id="IPR036138">
    <property type="entry name" value="PBP_dimer_sf"/>
</dbReference>
<keyword evidence="6" id="KW-0133">Cell shape</keyword>
<gene>
    <name evidence="14" type="ORF">H9831_00215</name>
</gene>
<keyword evidence="4" id="KW-1003">Cell membrane</keyword>
<keyword evidence="8 11" id="KW-1133">Transmembrane helix</keyword>
<evidence type="ECO:0000313" key="14">
    <source>
        <dbReference type="EMBL" id="HIY59098.1"/>
    </source>
</evidence>
<keyword evidence="10" id="KW-0961">Cell wall biogenesis/degradation</keyword>
<dbReference type="PANTHER" id="PTHR30627">
    <property type="entry name" value="PEPTIDOGLYCAN D,D-TRANSPEPTIDASE"/>
    <property type="match status" value="1"/>
</dbReference>
<protein>
    <submittedName>
        <fullName evidence="14">Penicillin-binding protein</fullName>
    </submittedName>
</protein>
<reference evidence="14" key="2">
    <citation type="submission" date="2021-04" db="EMBL/GenBank/DDBJ databases">
        <authorList>
            <person name="Gilroy R."/>
        </authorList>
    </citation>
    <scope>NUCLEOTIDE SEQUENCE</scope>
    <source>
        <strain evidence="14">ChiSxjej3B15-24422</strain>
    </source>
</reference>
<dbReference type="GO" id="GO:0008658">
    <property type="term" value="F:penicillin binding"/>
    <property type="evidence" value="ECO:0007669"/>
    <property type="project" value="InterPro"/>
</dbReference>
<reference evidence="14" key="1">
    <citation type="journal article" date="2021" name="PeerJ">
        <title>Extensive microbial diversity within the chicken gut microbiome revealed by metagenomics and culture.</title>
        <authorList>
            <person name="Gilroy R."/>
            <person name="Ravi A."/>
            <person name="Getino M."/>
            <person name="Pursley I."/>
            <person name="Horton D.L."/>
            <person name="Alikhan N.F."/>
            <person name="Baker D."/>
            <person name="Gharbi K."/>
            <person name="Hall N."/>
            <person name="Watson M."/>
            <person name="Adriaenssens E.M."/>
            <person name="Foster-Nyarko E."/>
            <person name="Jarju S."/>
            <person name="Secka A."/>
            <person name="Antonio M."/>
            <person name="Oren A."/>
            <person name="Chaudhuri R.R."/>
            <person name="La Ragione R."/>
            <person name="Hildebrand F."/>
            <person name="Pallen M.J."/>
        </authorList>
    </citation>
    <scope>NUCLEOTIDE SEQUENCE</scope>
    <source>
        <strain evidence="14">ChiSxjej3B15-24422</strain>
    </source>
</reference>
<proteinExistence type="inferred from homology"/>
<feature type="domain" description="Penicillin-binding protein dimerisation" evidence="13">
    <location>
        <begin position="60"/>
        <end position="330"/>
    </location>
</feature>
<evidence type="ECO:0000256" key="3">
    <source>
        <dbReference type="ARBA" id="ARBA00007171"/>
    </source>
</evidence>
<comment type="subcellular location">
    <subcellularLocation>
        <location evidence="2">Cell membrane</location>
    </subcellularLocation>
    <subcellularLocation>
        <location evidence="1">Membrane</location>
        <topology evidence="1">Single-pass membrane protein</topology>
    </subcellularLocation>
</comment>
<comment type="similarity">
    <text evidence="3">Belongs to the transpeptidase family.</text>
</comment>
<evidence type="ECO:0000256" key="5">
    <source>
        <dbReference type="ARBA" id="ARBA00022692"/>
    </source>
</evidence>
<comment type="caution">
    <text evidence="14">The sequence shown here is derived from an EMBL/GenBank/DDBJ whole genome shotgun (WGS) entry which is preliminary data.</text>
</comment>
<keyword evidence="7" id="KW-0573">Peptidoglycan synthesis</keyword>
<sequence>MFERIRDGIVNFITSRTSVLTILFLVMAGVLIQRIFELQIVNGETYQNEFSLQIRKERSIPSARGNIYDRNGKLLAYNDLAYSVTIEDVYENTNKNANMNATLLEVFRILEENGDEVVSDFNVYLDEDGDYAFSVSGTSLLRFLADVYGYASIDSMEEWERNSTPQELIDFLCENYGIGERTDPDDRSTFVPGQGYTKEEVLKLVTVRYAMRANSYQKYIPTTIATDVSERTVAAIEENKEALTGIDIAEDTIRRYVNGTYFSHIIGYTGKISAEEMESLNEQTDDGSGEDRYEMNDTVGKSGIESVMETYLQGKKGSEIIYVDNLQREIYSEGRVESVAGGNVYLTLDADLQEAIYNILEESIAGILLDKIRNVKEFHSTGRASDIIIPIDDVYFALFNNNVIDMDHLASEEAGEYEKEVYQAFLSWRERVLAWLQQELYADRTPYDQLEEEFQAYESYIVNDLLIDSTGVLAVDSQDEVYQQWASEETLSLSEFLEYAIAQNWVDVTELDMEESYADSAEVFDQLAEFIARELDSRTFYKEMYRYMIRNNAINGRQVCMLLIEQKLVSVSQEEEEELRSGAVSSYDFMRRMISELQITPAQLALNPYSGSCVVVDPNSGEVLALVSYPSYDNNRLANGVDADYYAGLQSDLSNPLWDYATQMRSAPGSTYKPVVASALLMEGVTNLTETVNCVGAFTRFEDRTFRCHIYPGAHGELNITGAITRSCNYFFYEMAYRMGTSEDGTFDSDLANEKIKVYADLYGLTEKSGVEIEESTPQFSTENAVPSAIGQGNHNYTTAGLARYVATVANRGTCYNLSLLDRVTDHAGNLLEDFTPEVRNTIEMPTSYWDAIHEGMQGVTENKAYFRELSIDTAGKTGTAEITSLVPNHALFIGFAPCENPEISLAVRIGNGYSSDYASQVGCKVIEYYFGLNEEDEIITGGADISEDAGGGD</sequence>
<evidence type="ECO:0000256" key="1">
    <source>
        <dbReference type="ARBA" id="ARBA00004167"/>
    </source>
</evidence>
<evidence type="ECO:0000313" key="15">
    <source>
        <dbReference type="Proteomes" id="UP000824007"/>
    </source>
</evidence>
<evidence type="ECO:0000259" key="13">
    <source>
        <dbReference type="Pfam" id="PF03717"/>
    </source>
</evidence>
<accession>A0A9D1YLT4</accession>
<evidence type="ECO:0000256" key="8">
    <source>
        <dbReference type="ARBA" id="ARBA00022989"/>
    </source>
</evidence>
<dbReference type="GO" id="GO:0005886">
    <property type="term" value="C:plasma membrane"/>
    <property type="evidence" value="ECO:0007669"/>
    <property type="project" value="UniProtKB-SubCell"/>
</dbReference>
<dbReference type="Gene3D" id="3.30.1390.30">
    <property type="entry name" value="Penicillin-binding protein 2a, domain 3"/>
    <property type="match status" value="1"/>
</dbReference>
<evidence type="ECO:0000256" key="4">
    <source>
        <dbReference type="ARBA" id="ARBA00022475"/>
    </source>
</evidence>
<evidence type="ECO:0000256" key="11">
    <source>
        <dbReference type="SAM" id="Phobius"/>
    </source>
</evidence>
<dbReference type="EMBL" id="DXDD01000001">
    <property type="protein sequence ID" value="HIY59098.1"/>
    <property type="molecule type" value="Genomic_DNA"/>
</dbReference>
<name>A0A9D1YLT4_9FIRM</name>
<dbReference type="GO" id="GO:0008360">
    <property type="term" value="P:regulation of cell shape"/>
    <property type="evidence" value="ECO:0007669"/>
    <property type="project" value="UniProtKB-KW"/>
</dbReference>
<keyword evidence="5 11" id="KW-0812">Transmembrane</keyword>
<dbReference type="InterPro" id="IPR012338">
    <property type="entry name" value="Beta-lactam/transpept-like"/>
</dbReference>
<evidence type="ECO:0000256" key="7">
    <source>
        <dbReference type="ARBA" id="ARBA00022984"/>
    </source>
</evidence>
<dbReference type="Gene3D" id="3.40.710.10">
    <property type="entry name" value="DD-peptidase/beta-lactamase superfamily"/>
    <property type="match status" value="1"/>
</dbReference>
<evidence type="ECO:0000259" key="12">
    <source>
        <dbReference type="Pfam" id="PF00905"/>
    </source>
</evidence>
<evidence type="ECO:0000256" key="6">
    <source>
        <dbReference type="ARBA" id="ARBA00022960"/>
    </source>
</evidence>